<gene>
    <name evidence="1" type="ORF">CN585_27730</name>
</gene>
<dbReference type="Proteomes" id="UP000220841">
    <property type="component" value="Unassembled WGS sequence"/>
</dbReference>
<evidence type="ECO:0000313" key="1">
    <source>
        <dbReference type="EMBL" id="PEP91942.1"/>
    </source>
</evidence>
<evidence type="ECO:0000313" key="2">
    <source>
        <dbReference type="Proteomes" id="UP000220841"/>
    </source>
</evidence>
<comment type="caution">
    <text evidence="1">The sequence shown here is derived from an EMBL/GenBank/DDBJ whole genome shotgun (WGS) entry which is preliminary data.</text>
</comment>
<organism evidence="1 2">
    <name type="scientific">Bacillus toyonensis</name>
    <dbReference type="NCBI Taxonomy" id="155322"/>
    <lineage>
        <taxon>Bacteria</taxon>
        <taxon>Bacillati</taxon>
        <taxon>Bacillota</taxon>
        <taxon>Bacilli</taxon>
        <taxon>Bacillales</taxon>
        <taxon>Bacillaceae</taxon>
        <taxon>Bacillus</taxon>
        <taxon>Bacillus cereus group</taxon>
    </lineage>
</organism>
<sequence length="426" mass="47587">MKVSNAYKVLGPAIVVSQMIAGPIISHADIMGITKQTQVQNLNKLKSTSQETTIPDVFLQLNEKNVGKIDLPKIKEDLANQKEIFKQNKNILFSGLSIDDITSHEHGESIKKEVSKKITASIKANRSDLLPKIEELKKTLNKDNQVGKVENIEDVINELITNWNKFTDRPLIKAIQLAAIKQFHLPYANTDRWKEDQLGEYESHIDTIGLILEEIKSETQSFLKRKGIKELTLFRGVKSPAKMNGNGVDVPSFAALSSFTFSKETADQYATSSDPTIHPYVLVKNIPIDQILSLGVTGFGLMEHYEIVVLGGRYPQEEAFVLPGETGSIFELFLKEQAKELHEGGSLDLLREIMSNEAGTQLKKHSEVIANQLDKIIETTPDLTPEIVEKKLYSFLIAKPLRLDPNIAHEIAKGLCPSPETSPRLR</sequence>
<dbReference type="AlphaFoldDB" id="A0A2A8H7X2"/>
<dbReference type="EMBL" id="NUBY01000228">
    <property type="protein sequence ID" value="PEP91942.1"/>
    <property type="molecule type" value="Genomic_DNA"/>
</dbReference>
<reference evidence="1 2" key="1">
    <citation type="submission" date="2017-09" db="EMBL/GenBank/DDBJ databases">
        <title>Large-scale bioinformatics analysis of Bacillus genomes uncovers conserved roles of natural products in bacterial physiology.</title>
        <authorList>
            <consortium name="Agbiome Team Llc"/>
            <person name="Bleich R.M."/>
            <person name="Grubbs K.J."/>
            <person name="Santa Maria K.C."/>
            <person name="Allen S.E."/>
            <person name="Farag S."/>
            <person name="Shank E.A."/>
            <person name="Bowers A."/>
        </authorList>
    </citation>
    <scope>NUCLEOTIDE SEQUENCE [LARGE SCALE GENOMIC DNA]</scope>
    <source>
        <strain evidence="1 2">AFS021349</strain>
    </source>
</reference>
<accession>A0A2A8H7X2</accession>
<proteinExistence type="predicted"/>
<protein>
    <submittedName>
        <fullName evidence="1">Uncharacterized protein</fullName>
    </submittedName>
</protein>
<dbReference type="RefSeq" id="WP_098227727.1">
    <property type="nucleotide sequence ID" value="NZ_NUBY01000228.1"/>
</dbReference>
<name>A0A2A8H7X2_9BACI</name>